<proteinExistence type="inferred from homology"/>
<keyword evidence="12" id="KW-1185">Reference proteome</keyword>
<evidence type="ECO:0000256" key="10">
    <source>
        <dbReference type="SAM" id="Phobius"/>
    </source>
</evidence>
<feature type="transmembrane region" description="Helical" evidence="10">
    <location>
        <begin position="340"/>
        <end position="364"/>
    </location>
</feature>
<evidence type="ECO:0000256" key="3">
    <source>
        <dbReference type="ARBA" id="ARBA00005316"/>
    </source>
</evidence>
<dbReference type="Proteomes" id="UP001153636">
    <property type="component" value="Chromosome 20"/>
</dbReference>
<evidence type="ECO:0000256" key="5">
    <source>
        <dbReference type="ARBA" id="ARBA00022692"/>
    </source>
</evidence>
<reference evidence="11" key="1">
    <citation type="submission" date="2022-01" db="EMBL/GenBank/DDBJ databases">
        <authorList>
            <person name="King R."/>
        </authorList>
    </citation>
    <scope>NUCLEOTIDE SEQUENCE</scope>
</reference>
<dbReference type="Pfam" id="PF10510">
    <property type="entry name" value="PIG-S"/>
    <property type="match status" value="1"/>
</dbReference>
<feature type="transmembrane region" description="Helical" evidence="10">
    <location>
        <begin position="21"/>
        <end position="44"/>
    </location>
</feature>
<organism evidence="11 12">
    <name type="scientific">Psylliodes chrysocephalus</name>
    <dbReference type="NCBI Taxonomy" id="3402493"/>
    <lineage>
        <taxon>Eukaryota</taxon>
        <taxon>Metazoa</taxon>
        <taxon>Ecdysozoa</taxon>
        <taxon>Arthropoda</taxon>
        <taxon>Hexapoda</taxon>
        <taxon>Insecta</taxon>
        <taxon>Pterygota</taxon>
        <taxon>Neoptera</taxon>
        <taxon>Endopterygota</taxon>
        <taxon>Coleoptera</taxon>
        <taxon>Polyphaga</taxon>
        <taxon>Cucujiformia</taxon>
        <taxon>Chrysomeloidea</taxon>
        <taxon>Chrysomelidae</taxon>
        <taxon>Galerucinae</taxon>
        <taxon>Alticini</taxon>
        <taxon>Psylliodes</taxon>
    </lineage>
</organism>
<dbReference type="EMBL" id="OV651832">
    <property type="protein sequence ID" value="CAH1107178.1"/>
    <property type="molecule type" value="Genomic_DNA"/>
</dbReference>
<dbReference type="GO" id="GO:0042765">
    <property type="term" value="C:GPI-anchor transamidase complex"/>
    <property type="evidence" value="ECO:0007669"/>
    <property type="project" value="InterPro"/>
</dbReference>
<comment type="subcellular location">
    <subcellularLocation>
        <location evidence="1">Endoplasmic reticulum membrane</location>
        <topology evidence="1">Multi-pass membrane protein</topology>
    </subcellularLocation>
</comment>
<dbReference type="PANTHER" id="PTHR21072">
    <property type="entry name" value="GPI TRANSAMIDASE COMPONENT PIG-S"/>
    <property type="match status" value="1"/>
</dbReference>
<protein>
    <recommendedName>
        <fullName evidence="13">GPI transamidase component PIG-S</fullName>
    </recommendedName>
</protein>
<dbReference type="GO" id="GO:0016255">
    <property type="term" value="P:attachment of GPI anchor to protein"/>
    <property type="evidence" value="ECO:0007669"/>
    <property type="project" value="InterPro"/>
</dbReference>
<evidence type="ECO:0000256" key="4">
    <source>
        <dbReference type="ARBA" id="ARBA00022502"/>
    </source>
</evidence>
<evidence type="ECO:0000313" key="12">
    <source>
        <dbReference type="Proteomes" id="UP001153636"/>
    </source>
</evidence>
<dbReference type="GO" id="GO:0006506">
    <property type="term" value="P:GPI anchor biosynthetic process"/>
    <property type="evidence" value="ECO:0007669"/>
    <property type="project" value="UniProtKB-KW"/>
</dbReference>
<accession>A0A9P0GBI3</accession>
<evidence type="ECO:0008006" key="13">
    <source>
        <dbReference type="Google" id="ProtNLM"/>
    </source>
</evidence>
<keyword evidence="6" id="KW-0256">Endoplasmic reticulum</keyword>
<evidence type="ECO:0000256" key="8">
    <source>
        <dbReference type="ARBA" id="ARBA00023136"/>
    </source>
</evidence>
<keyword evidence="4" id="KW-0337">GPI-anchor biosynthesis</keyword>
<keyword evidence="5 10" id="KW-0812">Transmembrane</keyword>
<dbReference type="PANTHER" id="PTHR21072:SF13">
    <property type="entry name" value="GPI TRANSAMIDASE COMPONENT PIG-S"/>
    <property type="match status" value="1"/>
</dbReference>
<sequence length="370" mass="42762">MSNFTLKTTKNPSQQEEAEEVNYRICIMSVYLIILIIIGIPLWWNATRIYRATLPLSKMRDIDVNSNTNKTFGMPLSSEYDLLISFINPDPSNCKIMIRGEEIEENLRPYLDEISYIFDFFIKSQWLYILNLEISPTKYNNYYGLNKSHLPHIITLLDTKLLSHFSPRPTINLLLYFQPCNDRPLYIFDEENRRVPSNAFFSPTWGGVYIINPNEQGILQKIVSTFITQLQKLFNIKNILNVNELKLKITSEMINSSRRTLRSLAELLSEIENIVISDNVAEKIIIAMESVDLAEKLLKTGDVNKSLELAKAAFKNSEDAFSDPSMLPSLYFPEEDKKSVYIPLFFPIMISIFSSLPILLTLIAKRQEMQ</sequence>
<comment type="similarity">
    <text evidence="3">Belongs to the PIGS family.</text>
</comment>
<comment type="pathway">
    <text evidence="2">Glycolipid biosynthesis; glycosylphosphatidylinositol-anchor biosynthesis.</text>
</comment>
<name>A0A9P0GBI3_9CUCU</name>
<evidence type="ECO:0000256" key="1">
    <source>
        <dbReference type="ARBA" id="ARBA00004477"/>
    </source>
</evidence>
<evidence type="ECO:0000256" key="6">
    <source>
        <dbReference type="ARBA" id="ARBA00022824"/>
    </source>
</evidence>
<gene>
    <name evidence="11" type="ORF">PSYICH_LOCUS7889</name>
</gene>
<keyword evidence="7 10" id="KW-1133">Transmembrane helix</keyword>
<evidence type="ECO:0000256" key="2">
    <source>
        <dbReference type="ARBA" id="ARBA00004687"/>
    </source>
</evidence>
<evidence type="ECO:0000256" key="7">
    <source>
        <dbReference type="ARBA" id="ARBA00022989"/>
    </source>
</evidence>
<evidence type="ECO:0000256" key="9">
    <source>
        <dbReference type="ARBA" id="ARBA00023180"/>
    </source>
</evidence>
<dbReference type="InterPro" id="IPR019540">
    <property type="entry name" value="PtdIno-glycan_biosynth_class_S"/>
</dbReference>
<dbReference type="OrthoDB" id="28748at2759"/>
<keyword evidence="9" id="KW-0325">Glycoprotein</keyword>
<keyword evidence="8 10" id="KW-0472">Membrane</keyword>
<dbReference type="AlphaFoldDB" id="A0A9P0GBI3"/>
<evidence type="ECO:0000313" key="11">
    <source>
        <dbReference type="EMBL" id="CAH1107178.1"/>
    </source>
</evidence>